<reference evidence="1 2" key="1">
    <citation type="submission" date="2020-07" db="EMBL/GenBank/DDBJ databases">
        <title>Sequencing the genomes of 1000 actinobacteria strains.</title>
        <authorList>
            <person name="Klenk H.-P."/>
        </authorList>
    </citation>
    <scope>NUCLEOTIDE SEQUENCE [LARGE SCALE GENOMIC DNA]</scope>
    <source>
        <strain evidence="1 2">DSM 45763</strain>
    </source>
</reference>
<evidence type="ECO:0000313" key="1">
    <source>
        <dbReference type="EMBL" id="NYF43809.1"/>
    </source>
</evidence>
<dbReference type="EMBL" id="JACCCO010000003">
    <property type="protein sequence ID" value="NYF43809.1"/>
    <property type="molecule type" value="Genomic_DNA"/>
</dbReference>
<comment type="caution">
    <text evidence="1">The sequence shown here is derived from an EMBL/GenBank/DDBJ whole genome shotgun (WGS) entry which is preliminary data.</text>
</comment>
<sequence>MATGALPPYPTLRNVSVNTDPGFCSILDHTVDGFDTRRKANPAPPALIIR</sequence>
<keyword evidence="2" id="KW-1185">Reference proteome</keyword>
<evidence type="ECO:0000313" key="2">
    <source>
        <dbReference type="Proteomes" id="UP000576393"/>
    </source>
</evidence>
<gene>
    <name evidence="1" type="ORF">HDA43_006036</name>
</gene>
<name>A0A852V5Q0_9ACTN</name>
<accession>A0A852V5Q0</accession>
<proteinExistence type="predicted"/>
<organism evidence="1 2">
    <name type="scientific">Streptosporangium sandarakinum</name>
    <dbReference type="NCBI Taxonomy" id="1260955"/>
    <lineage>
        <taxon>Bacteria</taxon>
        <taxon>Bacillati</taxon>
        <taxon>Actinomycetota</taxon>
        <taxon>Actinomycetes</taxon>
        <taxon>Streptosporangiales</taxon>
        <taxon>Streptosporangiaceae</taxon>
        <taxon>Streptosporangium</taxon>
    </lineage>
</organism>
<dbReference type="AlphaFoldDB" id="A0A852V5Q0"/>
<dbReference type="Proteomes" id="UP000576393">
    <property type="component" value="Unassembled WGS sequence"/>
</dbReference>
<protein>
    <submittedName>
        <fullName evidence="1">Uncharacterized protein</fullName>
    </submittedName>
</protein>